<dbReference type="EMBL" id="KV749876">
    <property type="protein sequence ID" value="OCL07419.1"/>
    <property type="molecule type" value="Genomic_DNA"/>
</dbReference>
<evidence type="ECO:0000313" key="3">
    <source>
        <dbReference type="Proteomes" id="UP000250140"/>
    </source>
</evidence>
<proteinExistence type="predicted"/>
<gene>
    <name evidence="2" type="ORF">AOQ84DRAFT_354975</name>
</gene>
<sequence>MPTQNPARPTQTKGTFTNTLTNSPQTTPKPSSHRKQLRPSRNSSSATQPPAPQPSSPRRAEAPSAPSKPSPPQHNRKPGNSDRAPCNERAPH</sequence>
<organism evidence="2 3">
    <name type="scientific">Glonium stellatum</name>
    <dbReference type="NCBI Taxonomy" id="574774"/>
    <lineage>
        <taxon>Eukaryota</taxon>
        <taxon>Fungi</taxon>
        <taxon>Dikarya</taxon>
        <taxon>Ascomycota</taxon>
        <taxon>Pezizomycotina</taxon>
        <taxon>Dothideomycetes</taxon>
        <taxon>Pleosporomycetidae</taxon>
        <taxon>Gloniales</taxon>
        <taxon>Gloniaceae</taxon>
        <taxon>Glonium</taxon>
    </lineage>
</organism>
<keyword evidence="3" id="KW-1185">Reference proteome</keyword>
<feature type="compositionally biased region" description="Polar residues" evidence="1">
    <location>
        <begin position="1"/>
        <end position="30"/>
    </location>
</feature>
<feature type="region of interest" description="Disordered" evidence="1">
    <location>
        <begin position="1"/>
        <end position="92"/>
    </location>
</feature>
<name>A0A8E2EYX1_9PEZI</name>
<reference evidence="2 3" key="1">
    <citation type="journal article" date="2016" name="Nat. Commun.">
        <title>Ectomycorrhizal ecology is imprinted in the genome of the dominant symbiotic fungus Cenococcum geophilum.</title>
        <authorList>
            <consortium name="DOE Joint Genome Institute"/>
            <person name="Peter M."/>
            <person name="Kohler A."/>
            <person name="Ohm R.A."/>
            <person name="Kuo A."/>
            <person name="Krutzmann J."/>
            <person name="Morin E."/>
            <person name="Arend M."/>
            <person name="Barry K.W."/>
            <person name="Binder M."/>
            <person name="Choi C."/>
            <person name="Clum A."/>
            <person name="Copeland A."/>
            <person name="Grisel N."/>
            <person name="Haridas S."/>
            <person name="Kipfer T."/>
            <person name="LaButti K."/>
            <person name="Lindquist E."/>
            <person name="Lipzen A."/>
            <person name="Maire R."/>
            <person name="Meier B."/>
            <person name="Mihaltcheva S."/>
            <person name="Molinier V."/>
            <person name="Murat C."/>
            <person name="Poggeler S."/>
            <person name="Quandt C.A."/>
            <person name="Sperisen C."/>
            <person name="Tritt A."/>
            <person name="Tisserant E."/>
            <person name="Crous P.W."/>
            <person name="Henrissat B."/>
            <person name="Nehls U."/>
            <person name="Egli S."/>
            <person name="Spatafora J.W."/>
            <person name="Grigoriev I.V."/>
            <person name="Martin F.M."/>
        </authorList>
    </citation>
    <scope>NUCLEOTIDE SEQUENCE [LARGE SCALE GENOMIC DNA]</scope>
    <source>
        <strain evidence="2 3">CBS 207.34</strain>
    </source>
</reference>
<evidence type="ECO:0000313" key="2">
    <source>
        <dbReference type="EMBL" id="OCL07419.1"/>
    </source>
</evidence>
<dbReference type="Proteomes" id="UP000250140">
    <property type="component" value="Unassembled WGS sequence"/>
</dbReference>
<evidence type="ECO:0000256" key="1">
    <source>
        <dbReference type="SAM" id="MobiDB-lite"/>
    </source>
</evidence>
<protein>
    <submittedName>
        <fullName evidence="2">Uncharacterized protein</fullName>
    </submittedName>
</protein>
<accession>A0A8E2EYX1</accession>
<dbReference type="AlphaFoldDB" id="A0A8E2EYX1"/>